<evidence type="ECO:0000259" key="10">
    <source>
        <dbReference type="PROSITE" id="PS51698"/>
    </source>
</evidence>
<comment type="caution">
    <text evidence="11">The sequence shown here is derived from an EMBL/GenBank/DDBJ whole genome shotgun (WGS) entry which is preliminary data.</text>
</comment>
<feature type="region of interest" description="Disordered" evidence="9">
    <location>
        <begin position="470"/>
        <end position="498"/>
    </location>
</feature>
<comment type="function">
    <text evidence="2">Functions as an E3 ubiquitin ligase.</text>
</comment>
<dbReference type="InterPro" id="IPR016024">
    <property type="entry name" value="ARM-type_fold"/>
</dbReference>
<feature type="repeat" description="ARM" evidence="8">
    <location>
        <begin position="654"/>
        <end position="696"/>
    </location>
</feature>
<feature type="repeat" description="ARM" evidence="8">
    <location>
        <begin position="572"/>
        <end position="614"/>
    </location>
</feature>
<dbReference type="Pfam" id="PF25598">
    <property type="entry name" value="ARM_PUB"/>
    <property type="match status" value="1"/>
</dbReference>
<dbReference type="InterPro" id="IPR057314">
    <property type="entry name" value="PUB2-4-like_N"/>
</dbReference>
<dbReference type="EMBL" id="CACTIH010000010">
    <property type="protein sequence ID" value="CAA2934049.1"/>
    <property type="molecule type" value="Genomic_DNA"/>
</dbReference>
<evidence type="ECO:0000313" key="12">
    <source>
        <dbReference type="Proteomes" id="UP000594638"/>
    </source>
</evidence>
<dbReference type="SMART" id="SM00185">
    <property type="entry name" value="ARM"/>
    <property type="match status" value="6"/>
</dbReference>
<dbReference type="InterPro" id="IPR045210">
    <property type="entry name" value="RING-Ubox_PUB"/>
</dbReference>
<dbReference type="InterPro" id="IPR000225">
    <property type="entry name" value="Armadillo"/>
</dbReference>
<dbReference type="Gene3D" id="1.25.10.10">
    <property type="entry name" value="Leucine-rich Repeat Variant"/>
    <property type="match status" value="1"/>
</dbReference>
<feature type="region of interest" description="Disordered" evidence="9">
    <location>
        <begin position="360"/>
        <end position="398"/>
    </location>
</feature>
<dbReference type="GO" id="GO:0016567">
    <property type="term" value="P:protein ubiquitination"/>
    <property type="evidence" value="ECO:0007669"/>
    <property type="project" value="InterPro"/>
</dbReference>
<evidence type="ECO:0000256" key="5">
    <source>
        <dbReference type="ARBA" id="ARBA00022679"/>
    </source>
</evidence>
<dbReference type="CDD" id="cd16664">
    <property type="entry name" value="RING-Ubox_PUB"/>
    <property type="match status" value="1"/>
</dbReference>
<feature type="compositionally biased region" description="Polar residues" evidence="9">
    <location>
        <begin position="377"/>
        <end position="388"/>
    </location>
</feature>
<feature type="compositionally biased region" description="Polar residues" evidence="9">
    <location>
        <begin position="470"/>
        <end position="496"/>
    </location>
</feature>
<feature type="domain" description="U-box" evidence="10">
    <location>
        <begin position="235"/>
        <end position="309"/>
    </location>
</feature>
<evidence type="ECO:0000313" key="11">
    <source>
        <dbReference type="EMBL" id="CAA2934049.1"/>
    </source>
</evidence>
<comment type="pathway">
    <text evidence="3">Protein modification; protein ubiquitination.</text>
</comment>
<dbReference type="OrthoDB" id="7537227at2759"/>
<dbReference type="FunFam" id="1.25.10.10:FF:000082">
    <property type="entry name" value="RING-type E3 ubiquitin transferase"/>
    <property type="match status" value="1"/>
</dbReference>
<organism evidence="11 12">
    <name type="scientific">Olea europaea subsp. europaea</name>
    <dbReference type="NCBI Taxonomy" id="158383"/>
    <lineage>
        <taxon>Eukaryota</taxon>
        <taxon>Viridiplantae</taxon>
        <taxon>Streptophyta</taxon>
        <taxon>Embryophyta</taxon>
        <taxon>Tracheophyta</taxon>
        <taxon>Spermatophyta</taxon>
        <taxon>Magnoliopsida</taxon>
        <taxon>eudicotyledons</taxon>
        <taxon>Gunneridae</taxon>
        <taxon>Pentapetalae</taxon>
        <taxon>asterids</taxon>
        <taxon>lamiids</taxon>
        <taxon>Lamiales</taxon>
        <taxon>Oleaceae</taxon>
        <taxon>Oleeae</taxon>
        <taxon>Olea</taxon>
    </lineage>
</organism>
<feature type="compositionally biased region" description="Basic and acidic residues" evidence="9">
    <location>
        <begin position="360"/>
        <end position="369"/>
    </location>
</feature>
<dbReference type="PANTHER" id="PTHR23315">
    <property type="entry name" value="U BOX DOMAIN-CONTAINING"/>
    <property type="match status" value="1"/>
</dbReference>
<feature type="repeat" description="ARM" evidence="8">
    <location>
        <begin position="695"/>
        <end position="736"/>
    </location>
</feature>
<dbReference type="SUPFAM" id="SSF48371">
    <property type="entry name" value="ARM repeat"/>
    <property type="match status" value="1"/>
</dbReference>
<evidence type="ECO:0000256" key="8">
    <source>
        <dbReference type="PROSITE-ProRule" id="PRU00259"/>
    </source>
</evidence>
<proteinExistence type="predicted"/>
<reference evidence="11 12" key="1">
    <citation type="submission" date="2019-12" db="EMBL/GenBank/DDBJ databases">
        <authorList>
            <person name="Alioto T."/>
            <person name="Alioto T."/>
            <person name="Gomez Garrido J."/>
        </authorList>
    </citation>
    <scope>NUCLEOTIDE SEQUENCE [LARGE SCALE GENOMIC DNA]</scope>
</reference>
<evidence type="ECO:0000256" key="2">
    <source>
        <dbReference type="ARBA" id="ARBA00003861"/>
    </source>
</evidence>
<dbReference type="SMART" id="SM00504">
    <property type="entry name" value="Ubox"/>
    <property type="match status" value="1"/>
</dbReference>
<dbReference type="PROSITE" id="PS50176">
    <property type="entry name" value="ARM_REPEAT"/>
    <property type="match status" value="3"/>
</dbReference>
<dbReference type="Pfam" id="PF25240">
    <property type="entry name" value="PUB2_N"/>
    <property type="match status" value="1"/>
</dbReference>
<sequence>MDVKSVQCLADNIYRFNHLVSCLVLKTMPAEKNYRSLVSFLKHLKPLLDNVADLKVHPNDFFTKECEELDAAIHEAMEFLDKWFPKMSKILFVLQSEPLVIRIRISSVKICCILCRLIESSPSTSIVSDTQYCMQESRKLHLEELSQEMEEVLKSQREGKIPRSEHLMTIIQYLNLTSDDEVMNESIALEKERMKAEDNKLKGGLDKIHDTMCLMSHIRDCIVKLKNYKAINGIKVPPYFRCPLCLELMLDPVIVASGQTYERGAIQKWFDHGLYTCPKTCQKLSHQNLIPNFTVKALIANWCEENKIELSNNVDGANNLSVESHSEQVCHDDDIQYPLQRKNSTSRNCFKVLIGNEKQKVDDSSRVGEEDVGAFSNKETISDYSSPEPSYIHSRSESASSATFRYKETIADHSSPEPSSIHSRSESASSATFSTDYVPTASTEISRILSKQDNVSDISGDVTSDYCTYSPSIKNSGVPPSNKSNGVSPSLSGKQCHSSKDMAEMNGYHKLPRTLSFPSESGSTDMTTTSRVEKLVKDLKSGLLELQTAAAKQLRFLAKYNMENRIIIGRCGAIAPLISLLHSDVNPTQEHAVTALLNLSINEKIKAMIAEEGTLEPLIHVLRTGNSGAKENAAATIFSLSFLDEYRMKIGQTGAVKALVDLLASGTLRGKKDAATALFNLSIYHENKARVVQAGAVKYLVELMDPGSEIVDKAVAVLANLSTTAEGCSAIAQERGIPLLVEIVETGSQQGKENASSILLQLCIISPKYCLMVLQEGAVPPLVALSQSGTTRAKEKAQQLLSHFRNQREGAVARGRS</sequence>
<evidence type="ECO:0000256" key="7">
    <source>
        <dbReference type="ARBA" id="ARBA00022786"/>
    </source>
</evidence>
<feature type="region of interest" description="Disordered" evidence="9">
    <location>
        <begin position="412"/>
        <end position="434"/>
    </location>
</feature>
<accession>A0A8S0P8C3</accession>
<comment type="catalytic activity">
    <reaction evidence="1">
        <text>S-ubiquitinyl-[E2 ubiquitin-conjugating enzyme]-L-cysteine + [acceptor protein]-L-lysine = [E2 ubiquitin-conjugating enzyme]-L-cysteine + N(6)-ubiquitinyl-[acceptor protein]-L-lysine.</text>
        <dbReference type="EC" id="2.3.2.27"/>
    </reaction>
</comment>
<evidence type="ECO:0000256" key="3">
    <source>
        <dbReference type="ARBA" id="ARBA00004906"/>
    </source>
</evidence>
<protein>
    <recommendedName>
        <fullName evidence="4">RING-type E3 ubiquitin transferase</fullName>
        <ecNumber evidence="4">2.3.2.27</ecNumber>
    </recommendedName>
</protein>
<feature type="compositionally biased region" description="Low complexity" evidence="9">
    <location>
        <begin position="416"/>
        <end position="434"/>
    </location>
</feature>
<evidence type="ECO:0000256" key="4">
    <source>
        <dbReference type="ARBA" id="ARBA00012483"/>
    </source>
</evidence>
<gene>
    <name evidence="11" type="ORF">OLEA9_A033500</name>
</gene>
<dbReference type="PANTHER" id="PTHR23315:SF278">
    <property type="entry name" value="U-BOX DOMAIN-CONTAINING PROTEIN 3"/>
    <property type="match status" value="1"/>
</dbReference>
<keyword evidence="12" id="KW-1185">Reference proteome</keyword>
<name>A0A8S0P8C3_OLEEU</name>
<dbReference type="PROSITE" id="PS51698">
    <property type="entry name" value="U_BOX"/>
    <property type="match status" value="1"/>
</dbReference>
<dbReference type="Proteomes" id="UP000594638">
    <property type="component" value="Unassembled WGS sequence"/>
</dbReference>
<dbReference type="InterPro" id="IPR058678">
    <property type="entry name" value="ARM_PUB"/>
</dbReference>
<dbReference type="GO" id="GO:0061630">
    <property type="term" value="F:ubiquitin protein ligase activity"/>
    <property type="evidence" value="ECO:0007669"/>
    <property type="project" value="UniProtKB-EC"/>
</dbReference>
<dbReference type="InterPro" id="IPR013083">
    <property type="entry name" value="Znf_RING/FYVE/PHD"/>
</dbReference>
<keyword evidence="6" id="KW-0677">Repeat</keyword>
<keyword evidence="7" id="KW-0833">Ubl conjugation pathway</keyword>
<dbReference type="InterPro" id="IPR003613">
    <property type="entry name" value="Ubox_domain"/>
</dbReference>
<dbReference type="AlphaFoldDB" id="A0A8S0P8C3"/>
<dbReference type="Gene3D" id="3.30.40.10">
    <property type="entry name" value="Zinc/RING finger domain, C3HC4 (zinc finger)"/>
    <property type="match status" value="1"/>
</dbReference>
<dbReference type="Pfam" id="PF04564">
    <property type="entry name" value="U-box"/>
    <property type="match status" value="1"/>
</dbReference>
<dbReference type="InterPro" id="IPR011989">
    <property type="entry name" value="ARM-like"/>
</dbReference>
<keyword evidence="5" id="KW-0808">Transferase</keyword>
<dbReference type="Gramene" id="OE9A033500T1">
    <property type="protein sequence ID" value="OE9A033500C1"/>
    <property type="gene ID" value="OE9A033500"/>
</dbReference>
<dbReference type="EC" id="2.3.2.27" evidence="4"/>
<dbReference type="SUPFAM" id="SSF57850">
    <property type="entry name" value="RING/U-box"/>
    <property type="match status" value="1"/>
</dbReference>
<evidence type="ECO:0000256" key="9">
    <source>
        <dbReference type="SAM" id="MobiDB-lite"/>
    </source>
</evidence>
<evidence type="ECO:0000256" key="1">
    <source>
        <dbReference type="ARBA" id="ARBA00000900"/>
    </source>
</evidence>
<evidence type="ECO:0000256" key="6">
    <source>
        <dbReference type="ARBA" id="ARBA00022737"/>
    </source>
</evidence>